<sequence length="677" mass="76216">MPSDSRGPVAKQVPHILPRLTGPTNDPYYWMSNRDDPETIAYLTQENEHCEAWFAPHTELVDVLFNEIKSRVQETDASVPTLKDGWWYTTRTEEGSQYAIHCRGLSRDTATANIILDENALAHGHEYFSLGSFDISPDAHLLAWAADTDGSEHFTMRIRDLRTGIDLDDEITDTSWAGTAWSTDSAYLFYVTYDEQERPSSVWRHKVGTSASDDVRIFEETDERFYVGVDLTRSGAWIVIDADSKTSSECRLISASDCLHEPVVVRPRSENLEYHLDHWGDCFVVLTNDKAVDFRIMQAPENDPGTWTELIAHVVGNRITRVECFATHLVIHEWVNAQPQLKIVLRDYSSMPIDLGQMPHDVDLDSNPEWNTQWLRFSTESMVSPATVWEQNIATGERNMLKRSPTPNIDLGDYETQRYWATSLDGTKVPYDIVRLKNAQPNGTAPAMVYAYGSYEISIPPWFSVARLSLVDRGWTWVLAHPRGGGEMGRNWYLNGRLENKRNTFDDVNAIADAVIDAGWAAAGHIGVRGGSAGGLMVGACINFRPELWNAVVAEVPFVDVVTTMSDPSIPLTVTEWEEWGDPRIEPYATCMLQYSPYDNVTARSYPAIFATGGLNDPRVAYHEPAKWVAKIRSLRTNDAPLLLRTEMGAGHGGPSGRYERWREEARVSAFLLSTLT</sequence>
<proteinExistence type="inferred from homology"/>
<dbReference type="Gene3D" id="2.130.10.120">
    <property type="entry name" value="Prolyl oligopeptidase, N-terminal domain"/>
    <property type="match status" value="1"/>
</dbReference>
<dbReference type="InterPro" id="IPR002470">
    <property type="entry name" value="Peptidase_S9A"/>
</dbReference>
<evidence type="ECO:0000259" key="5">
    <source>
        <dbReference type="Pfam" id="PF00326"/>
    </source>
</evidence>
<dbReference type="InterPro" id="IPR001375">
    <property type="entry name" value="Peptidase_S9_cat"/>
</dbReference>
<gene>
    <name evidence="7" type="ORF">UFOPK2921_01135</name>
</gene>
<dbReference type="PRINTS" id="PR00862">
    <property type="entry name" value="PROLIGOPTASE"/>
</dbReference>
<protein>
    <submittedName>
        <fullName evidence="7">Unannotated protein</fullName>
    </submittedName>
</protein>
<evidence type="ECO:0000313" key="7">
    <source>
        <dbReference type="EMBL" id="CAB4786040.1"/>
    </source>
</evidence>
<evidence type="ECO:0000256" key="3">
    <source>
        <dbReference type="ARBA" id="ARBA00022801"/>
    </source>
</evidence>
<dbReference type="PANTHER" id="PTHR11757">
    <property type="entry name" value="PROTEASE FAMILY S9A OLIGOPEPTIDASE"/>
    <property type="match status" value="1"/>
</dbReference>
<feature type="domain" description="Peptidase S9 prolyl oligopeptidase catalytic" evidence="5">
    <location>
        <begin position="462"/>
        <end position="676"/>
    </location>
</feature>
<dbReference type="PANTHER" id="PTHR11757:SF19">
    <property type="entry name" value="PROLYL ENDOPEPTIDASE-LIKE"/>
    <property type="match status" value="1"/>
</dbReference>
<keyword evidence="4" id="KW-0720">Serine protease</keyword>
<evidence type="ECO:0000256" key="4">
    <source>
        <dbReference type="ARBA" id="ARBA00022825"/>
    </source>
</evidence>
<organism evidence="7">
    <name type="scientific">freshwater metagenome</name>
    <dbReference type="NCBI Taxonomy" id="449393"/>
    <lineage>
        <taxon>unclassified sequences</taxon>
        <taxon>metagenomes</taxon>
        <taxon>ecological metagenomes</taxon>
    </lineage>
</organism>
<evidence type="ECO:0000256" key="1">
    <source>
        <dbReference type="ARBA" id="ARBA00005228"/>
    </source>
</evidence>
<evidence type="ECO:0000256" key="2">
    <source>
        <dbReference type="ARBA" id="ARBA00022670"/>
    </source>
</evidence>
<keyword evidence="2" id="KW-0645">Protease</keyword>
<dbReference type="AlphaFoldDB" id="A0A6J6WMW1"/>
<dbReference type="Pfam" id="PF02897">
    <property type="entry name" value="Peptidase_S9_N"/>
    <property type="match status" value="1"/>
</dbReference>
<dbReference type="GO" id="GO:0004252">
    <property type="term" value="F:serine-type endopeptidase activity"/>
    <property type="evidence" value="ECO:0007669"/>
    <property type="project" value="InterPro"/>
</dbReference>
<reference evidence="7" key="1">
    <citation type="submission" date="2020-05" db="EMBL/GenBank/DDBJ databases">
        <authorList>
            <person name="Chiriac C."/>
            <person name="Salcher M."/>
            <person name="Ghai R."/>
            <person name="Kavagutti S V."/>
        </authorList>
    </citation>
    <scope>NUCLEOTIDE SEQUENCE</scope>
</reference>
<dbReference type="InterPro" id="IPR023302">
    <property type="entry name" value="Pept_S9A_N"/>
</dbReference>
<accession>A0A6J6WMW1</accession>
<dbReference type="Pfam" id="PF00326">
    <property type="entry name" value="Peptidase_S9"/>
    <property type="match status" value="1"/>
</dbReference>
<dbReference type="InterPro" id="IPR051543">
    <property type="entry name" value="Serine_Peptidase_S9A"/>
</dbReference>
<dbReference type="Gene3D" id="3.40.50.1820">
    <property type="entry name" value="alpha/beta hydrolase"/>
    <property type="match status" value="1"/>
</dbReference>
<dbReference type="SUPFAM" id="SSF50993">
    <property type="entry name" value="Peptidase/esterase 'gauge' domain"/>
    <property type="match status" value="1"/>
</dbReference>
<name>A0A6J6WMW1_9ZZZZ</name>
<dbReference type="InterPro" id="IPR029058">
    <property type="entry name" value="AB_hydrolase_fold"/>
</dbReference>
<dbReference type="EMBL" id="CAEZZV010000160">
    <property type="protein sequence ID" value="CAB4786040.1"/>
    <property type="molecule type" value="Genomic_DNA"/>
</dbReference>
<evidence type="ECO:0000259" key="6">
    <source>
        <dbReference type="Pfam" id="PF02897"/>
    </source>
</evidence>
<dbReference type="SUPFAM" id="SSF53474">
    <property type="entry name" value="alpha/beta-Hydrolases"/>
    <property type="match status" value="1"/>
</dbReference>
<feature type="domain" description="Peptidase S9A N-terminal" evidence="6">
    <location>
        <begin position="24"/>
        <end position="402"/>
    </location>
</feature>
<comment type="similarity">
    <text evidence="1">Belongs to the peptidase S9A family.</text>
</comment>
<keyword evidence="3" id="KW-0378">Hydrolase</keyword>
<dbReference type="GO" id="GO:0006508">
    <property type="term" value="P:proteolysis"/>
    <property type="evidence" value="ECO:0007669"/>
    <property type="project" value="UniProtKB-KW"/>
</dbReference>